<accession>A0ACC2Z7E4</accession>
<evidence type="ECO:0000313" key="1">
    <source>
        <dbReference type="EMBL" id="KAJ9643399.1"/>
    </source>
</evidence>
<evidence type="ECO:0000313" key="2">
    <source>
        <dbReference type="Proteomes" id="UP001172680"/>
    </source>
</evidence>
<protein>
    <submittedName>
        <fullName evidence="1">Subunit common to RNA polymerases I, II, and III</fullName>
    </submittedName>
</protein>
<keyword evidence="2" id="KW-1185">Reference proteome</keyword>
<sequence length="167" mass="18301">MSDYGGDDGPEYEPAASPENHSINILLSEPTFDEPEEDPYAYDEPDAEDPDDHGAAGAEDPTSQAAPGEQNVVVAGDPSAAAAARANKNTVKGLREKRIPREKRTTTPYMTKYERARVLGTRALQISMNAPVLVDLEGETDPLQIAIKELREKKIPLVVRRYLPDGW</sequence>
<name>A0ACC2Z7E4_9PEZI</name>
<proteinExistence type="predicted"/>
<organism evidence="1 2">
    <name type="scientific">Coniosporium tulheliwenetii</name>
    <dbReference type="NCBI Taxonomy" id="3383036"/>
    <lineage>
        <taxon>Eukaryota</taxon>
        <taxon>Fungi</taxon>
        <taxon>Dikarya</taxon>
        <taxon>Ascomycota</taxon>
        <taxon>Pezizomycotina</taxon>
        <taxon>Dothideomycetes</taxon>
        <taxon>Dothideomycetes incertae sedis</taxon>
        <taxon>Coniosporium</taxon>
    </lineage>
</organism>
<dbReference type="Proteomes" id="UP001172680">
    <property type="component" value="Unassembled WGS sequence"/>
</dbReference>
<gene>
    <name evidence="1" type="primary">RPO26</name>
    <name evidence="1" type="ORF">H2199_004078</name>
</gene>
<comment type="caution">
    <text evidence="1">The sequence shown here is derived from an EMBL/GenBank/DDBJ whole genome shotgun (WGS) entry which is preliminary data.</text>
</comment>
<reference evidence="1" key="1">
    <citation type="submission" date="2022-10" db="EMBL/GenBank/DDBJ databases">
        <title>Culturing micro-colonial fungi from biological soil crusts in the Mojave desert and describing Neophaeococcomyces mojavensis, and introducing the new genera and species Taxawa tesnikishii.</title>
        <authorList>
            <person name="Kurbessoian T."/>
            <person name="Stajich J.E."/>
        </authorList>
    </citation>
    <scope>NUCLEOTIDE SEQUENCE</scope>
    <source>
        <strain evidence="1">JES_115</strain>
    </source>
</reference>
<dbReference type="EMBL" id="JAPDRP010000011">
    <property type="protein sequence ID" value="KAJ9643399.1"/>
    <property type="molecule type" value="Genomic_DNA"/>
</dbReference>